<feature type="region of interest" description="Disordered" evidence="1">
    <location>
        <begin position="134"/>
        <end position="172"/>
    </location>
</feature>
<proteinExistence type="predicted"/>
<reference evidence="2" key="1">
    <citation type="journal article" date="2017" name="Parasit. Vectors">
        <title>Sialotranscriptomics of Rhipicephalus zambeziensis reveals intricate expression profiles of secretory proteins and suggests tight temporal transcriptional regulation during blood-feeding.</title>
        <authorList>
            <person name="de Castro M.H."/>
            <person name="de Klerk D."/>
            <person name="Pienaar R."/>
            <person name="Rees D.J.G."/>
            <person name="Mans B.J."/>
        </authorList>
    </citation>
    <scope>NUCLEOTIDE SEQUENCE</scope>
    <source>
        <tissue evidence="2">Salivary glands</tissue>
    </source>
</reference>
<name>A0A224YIK2_9ACAR</name>
<accession>A0A224YIK2</accession>
<feature type="region of interest" description="Disordered" evidence="1">
    <location>
        <begin position="35"/>
        <end position="105"/>
    </location>
</feature>
<dbReference type="AlphaFoldDB" id="A0A224YIK2"/>
<evidence type="ECO:0000256" key="1">
    <source>
        <dbReference type="SAM" id="MobiDB-lite"/>
    </source>
</evidence>
<sequence>MRLSTVAAIAIFITLVADEIGLAFRFKTPRIRRGGRYRLRHKPQKSIHRTRVKHTEHHESHHHTSGKHTVSAGSEPSAAGSPAVSTGSAASQPSAAGSPAVSTGSGRGANVLMGVMLGTEGVSSLAGAGTDIASTVLDNQVAKAEEGEDESDKDKRRNQSNNRRPATQAHRG</sequence>
<organism evidence="2">
    <name type="scientific">Rhipicephalus zambeziensis</name>
    <dbReference type="NCBI Taxonomy" id="60191"/>
    <lineage>
        <taxon>Eukaryota</taxon>
        <taxon>Metazoa</taxon>
        <taxon>Ecdysozoa</taxon>
        <taxon>Arthropoda</taxon>
        <taxon>Chelicerata</taxon>
        <taxon>Arachnida</taxon>
        <taxon>Acari</taxon>
        <taxon>Parasitiformes</taxon>
        <taxon>Ixodida</taxon>
        <taxon>Ixodoidea</taxon>
        <taxon>Ixodidae</taxon>
        <taxon>Rhipicephalinae</taxon>
        <taxon>Rhipicephalus</taxon>
        <taxon>Rhipicephalus</taxon>
    </lineage>
</organism>
<dbReference type="EMBL" id="GFPF01003185">
    <property type="protein sequence ID" value="MAA14331.1"/>
    <property type="molecule type" value="Transcribed_RNA"/>
</dbReference>
<feature type="compositionally biased region" description="Low complexity" evidence="1">
    <location>
        <begin position="70"/>
        <end position="100"/>
    </location>
</feature>
<evidence type="ECO:0000313" key="2">
    <source>
        <dbReference type="EMBL" id="MAA14331.1"/>
    </source>
</evidence>
<protein>
    <submittedName>
        <fullName evidence="2">Uncharacterized protein</fullName>
    </submittedName>
</protein>
<feature type="compositionally biased region" description="Basic residues" evidence="1">
    <location>
        <begin position="35"/>
        <end position="66"/>
    </location>
</feature>